<name>A0A398BGX7_9BACI</name>
<feature type="transmembrane region" description="Helical" evidence="1">
    <location>
        <begin position="91"/>
        <end position="112"/>
    </location>
</feature>
<dbReference type="PIRSF" id="PIRSF029895">
    <property type="entry name" value="SpoIV"/>
    <property type="match status" value="1"/>
</dbReference>
<dbReference type="RefSeq" id="WP_119115570.1">
    <property type="nucleotide sequence ID" value="NZ_QWVS01000002.1"/>
</dbReference>
<dbReference type="NCBIfam" id="TIGR02876">
    <property type="entry name" value="spore_yqfD"/>
    <property type="match status" value="1"/>
</dbReference>
<keyword evidence="3" id="KW-1185">Reference proteome</keyword>
<dbReference type="Pfam" id="PF06898">
    <property type="entry name" value="YqfD"/>
    <property type="match status" value="1"/>
</dbReference>
<evidence type="ECO:0000313" key="2">
    <source>
        <dbReference type="EMBL" id="RID89462.1"/>
    </source>
</evidence>
<keyword evidence="1" id="KW-0812">Transmembrane</keyword>
<keyword evidence="1" id="KW-1133">Transmembrane helix</keyword>
<dbReference type="AlphaFoldDB" id="A0A398BGX7"/>
<gene>
    <name evidence="2" type="primary">yqfD</name>
    <name evidence="2" type="ORF">D1953_02580</name>
</gene>
<proteinExistence type="predicted"/>
<comment type="caution">
    <text evidence="2">The sequence shown here is derived from an EMBL/GenBank/DDBJ whole genome shotgun (WGS) entry which is preliminary data.</text>
</comment>
<dbReference type="EMBL" id="QWVS01000002">
    <property type="protein sequence ID" value="RID89462.1"/>
    <property type="molecule type" value="Genomic_DNA"/>
</dbReference>
<dbReference type="InterPro" id="IPR010690">
    <property type="entry name" value="YqfD"/>
</dbReference>
<keyword evidence="1" id="KW-0472">Membrane</keyword>
<accession>A0A398BGX7</accession>
<evidence type="ECO:0000256" key="1">
    <source>
        <dbReference type="SAM" id="Phobius"/>
    </source>
</evidence>
<organism evidence="2 3">
    <name type="scientific">Peribacillus asahii</name>
    <dbReference type="NCBI Taxonomy" id="228899"/>
    <lineage>
        <taxon>Bacteria</taxon>
        <taxon>Bacillati</taxon>
        <taxon>Bacillota</taxon>
        <taxon>Bacilli</taxon>
        <taxon>Bacillales</taxon>
        <taxon>Bacillaceae</taxon>
        <taxon>Peribacillus</taxon>
    </lineage>
</organism>
<sequence>MKNQWTNYYTGYVKVKAFGRGTERLINSLTRRGLYVWDVKRISTEALVFYMEISDIPKLRQIVRKSDCKVTFLHGKGVPFLWKRVLKNSGFLVGLFAFLFSIFILSNMVWGIEVHNAKPETEHAIRKELERMGVKVGKLQFYLDDVDTIQRKLSDEIEELTWVGVELKGTTFHFQVVEKQQPKKVEATSPQHLVSKKKAIITEMFVEKGKSIVKVNDYVGKGQLLVSGIIGTEEKPEIVPAKGVIKGQTWYKANVEVPLETKFSVYNGDEKTKHYLKFWNVSIPIWGFIKPDYSDYEEEVTIRPLYFLQWKLPVSYKEKTWRSKEEIKRVYTKKEAVAEGKKMARSNLEKRVEEDAEIIGEKILHQSIENGKVKLSIHYQVIEDIATGQSIIQGD</sequence>
<dbReference type="Proteomes" id="UP000266016">
    <property type="component" value="Unassembled WGS sequence"/>
</dbReference>
<evidence type="ECO:0000313" key="3">
    <source>
        <dbReference type="Proteomes" id="UP000266016"/>
    </source>
</evidence>
<protein>
    <submittedName>
        <fullName evidence="2">Sporulation protein YqfD</fullName>
    </submittedName>
</protein>
<reference evidence="2 3" key="1">
    <citation type="submission" date="2018-08" db="EMBL/GenBank/DDBJ databases">
        <title>Bacillus jemisoniae sp. nov., Bacillus chryseoplanitiae sp. nov., Bacillus resnikiae sp. nov., and Bacillus frankliniae sp. nov., isolated from Viking spacecraft and associated surfaces.</title>
        <authorList>
            <person name="Seuylemezian A."/>
            <person name="Vaishampayan P."/>
        </authorList>
    </citation>
    <scope>NUCLEOTIDE SEQUENCE [LARGE SCALE GENOMIC DNA]</scope>
    <source>
        <strain evidence="2 3">MA001</strain>
    </source>
</reference>